<organism evidence="1 2">
    <name type="scientific">Apteryx owenii</name>
    <name type="common">Little spotted kiwi</name>
    <dbReference type="NCBI Taxonomy" id="8824"/>
    <lineage>
        <taxon>Eukaryota</taxon>
        <taxon>Metazoa</taxon>
        <taxon>Chordata</taxon>
        <taxon>Craniata</taxon>
        <taxon>Vertebrata</taxon>
        <taxon>Euteleostomi</taxon>
        <taxon>Archelosauria</taxon>
        <taxon>Archosauria</taxon>
        <taxon>Dinosauria</taxon>
        <taxon>Saurischia</taxon>
        <taxon>Theropoda</taxon>
        <taxon>Coelurosauria</taxon>
        <taxon>Aves</taxon>
        <taxon>Palaeognathae</taxon>
        <taxon>Apterygiformes</taxon>
        <taxon>Apterygidae</taxon>
        <taxon>Apteryx</taxon>
    </lineage>
</organism>
<evidence type="ECO:0000313" key="2">
    <source>
        <dbReference type="Proteomes" id="UP000694424"/>
    </source>
</evidence>
<dbReference type="Ensembl" id="ENSAOWT00000000186.1">
    <property type="protein sequence ID" value="ENSAOWP00000000155.1"/>
    <property type="gene ID" value="ENSAOWG00000000139.1"/>
</dbReference>
<protein>
    <submittedName>
        <fullName evidence="1">Uncharacterized protein</fullName>
    </submittedName>
</protein>
<dbReference type="AlphaFoldDB" id="A0A8B9NSK5"/>
<accession>A0A8B9NSK5</accession>
<keyword evidence="2" id="KW-1185">Reference proteome</keyword>
<proteinExistence type="predicted"/>
<reference evidence="1" key="1">
    <citation type="submission" date="2025-08" db="UniProtKB">
        <authorList>
            <consortium name="Ensembl"/>
        </authorList>
    </citation>
    <scope>IDENTIFICATION</scope>
</reference>
<dbReference type="Proteomes" id="UP000694424">
    <property type="component" value="Unplaced"/>
</dbReference>
<name>A0A8B9NSK5_APTOW</name>
<reference evidence="1" key="2">
    <citation type="submission" date="2025-09" db="UniProtKB">
        <authorList>
            <consortium name="Ensembl"/>
        </authorList>
    </citation>
    <scope>IDENTIFICATION</scope>
</reference>
<evidence type="ECO:0000313" key="1">
    <source>
        <dbReference type="Ensembl" id="ENSAOWP00000000155.1"/>
    </source>
</evidence>
<sequence length="149" mass="15574">AAALARCLAPAPSSPAGPWELSLHPAAPSSFADAPPCPSLSWHAPVLFLSTSRVLNLLRLCDGRGMLGPAVLGHGLPRASGLSPAPALPCLTPWRGLGPDLLQPCRHLRPLLASGALWRHRNNSLGCSACLQLQTFTLAGDQFCMSTTL</sequence>